<dbReference type="SUPFAM" id="SSF51735">
    <property type="entry name" value="NAD(P)-binding Rossmann-fold domains"/>
    <property type="match status" value="1"/>
</dbReference>
<reference evidence="5 6" key="1">
    <citation type="submission" date="2019-06" db="EMBL/GenBank/DDBJ databases">
        <title>Genome Sequence of the Brown Rot Fungal Pathogen Monilinia laxa.</title>
        <authorList>
            <person name="De Miccolis Angelini R.M."/>
            <person name="Landi L."/>
            <person name="Abate D."/>
            <person name="Pollastro S."/>
            <person name="Romanazzi G."/>
            <person name="Faretra F."/>
        </authorList>
    </citation>
    <scope>NUCLEOTIDE SEQUENCE [LARGE SCALE GENOMIC DNA]</scope>
    <source>
        <strain evidence="5 6">Mlax316</strain>
    </source>
</reference>
<dbReference type="OrthoDB" id="419598at2759"/>
<evidence type="ECO:0000256" key="2">
    <source>
        <dbReference type="ARBA" id="ARBA00022857"/>
    </source>
</evidence>
<comment type="similarity">
    <text evidence="1">Belongs to the NmrA-type oxidoreductase family. Isoflavone reductase subfamily.</text>
</comment>
<dbReference type="InterPro" id="IPR051609">
    <property type="entry name" value="NmrA/Isoflavone_reductase-like"/>
</dbReference>
<keyword evidence="3" id="KW-0560">Oxidoreductase</keyword>
<feature type="domain" description="NmrA-like" evidence="4">
    <location>
        <begin position="3"/>
        <end position="250"/>
    </location>
</feature>
<dbReference type="InterPro" id="IPR008030">
    <property type="entry name" value="NmrA-like"/>
</dbReference>
<dbReference type="Pfam" id="PF05368">
    <property type="entry name" value="NmrA"/>
    <property type="match status" value="1"/>
</dbReference>
<name>A0A5N6KKS3_MONLA</name>
<evidence type="ECO:0000313" key="6">
    <source>
        <dbReference type="Proteomes" id="UP000326757"/>
    </source>
</evidence>
<dbReference type="PANTHER" id="PTHR47706">
    <property type="entry name" value="NMRA-LIKE FAMILY PROTEIN"/>
    <property type="match status" value="1"/>
</dbReference>
<evidence type="ECO:0000313" key="5">
    <source>
        <dbReference type="EMBL" id="KAB8304374.1"/>
    </source>
</evidence>
<accession>A0A5N6KKS3</accession>
<dbReference type="EMBL" id="VIGI01000001">
    <property type="protein sequence ID" value="KAB8304374.1"/>
    <property type="molecule type" value="Genomic_DNA"/>
</dbReference>
<evidence type="ECO:0000256" key="3">
    <source>
        <dbReference type="ARBA" id="ARBA00023002"/>
    </source>
</evidence>
<evidence type="ECO:0000259" key="4">
    <source>
        <dbReference type="Pfam" id="PF05368"/>
    </source>
</evidence>
<dbReference type="InterPro" id="IPR036291">
    <property type="entry name" value="NAD(P)-bd_dom_sf"/>
</dbReference>
<keyword evidence="2" id="KW-0521">NADP</keyword>
<keyword evidence="6" id="KW-1185">Reference proteome</keyword>
<dbReference type="Gene3D" id="3.90.25.10">
    <property type="entry name" value="UDP-galactose 4-epimerase, domain 1"/>
    <property type="match status" value="1"/>
</dbReference>
<sequence>MVKVAVAGGTGGVGRAIVDALKEQSQHEFILLSRNDNPTFAAENNVNVVKIDYSDVSSISKVLDEHNIHTVISALCIVSQEHSDSQVNLVHAAAASKSVKRFVPSEYGSNYEEKHALTRPTTALKAVAITELSKTNLEYTSFVNGLFLDYLAMPAVPSHLAAGVNFFDIPNRVAVAIGTGKVPLVMTYTRDVARFVVASLSLEKWELRSYIVGDRKSWYQVVEILGNITGEKFTLTEDAATVIKGQVIEAPAHRAAYSASIKEHGDWFEAGAFSFDVKVPNSVYLNELFPEIVPLTVEDAMRAQVQLSEKSASA</sequence>
<evidence type="ECO:0000256" key="1">
    <source>
        <dbReference type="ARBA" id="ARBA00005725"/>
    </source>
</evidence>
<dbReference type="PANTHER" id="PTHR47706:SF4">
    <property type="entry name" value="NMRA-LIKE DOMAIN-CONTAINING PROTEIN"/>
    <property type="match status" value="1"/>
</dbReference>
<organism evidence="5 6">
    <name type="scientific">Monilinia laxa</name>
    <name type="common">Brown rot fungus</name>
    <name type="synonym">Sclerotinia laxa</name>
    <dbReference type="NCBI Taxonomy" id="61186"/>
    <lineage>
        <taxon>Eukaryota</taxon>
        <taxon>Fungi</taxon>
        <taxon>Dikarya</taxon>
        <taxon>Ascomycota</taxon>
        <taxon>Pezizomycotina</taxon>
        <taxon>Leotiomycetes</taxon>
        <taxon>Helotiales</taxon>
        <taxon>Sclerotiniaceae</taxon>
        <taxon>Monilinia</taxon>
    </lineage>
</organism>
<protein>
    <recommendedName>
        <fullName evidence="4">NmrA-like domain-containing protein</fullName>
    </recommendedName>
</protein>
<dbReference type="Proteomes" id="UP000326757">
    <property type="component" value="Unassembled WGS sequence"/>
</dbReference>
<proteinExistence type="inferred from homology"/>
<gene>
    <name evidence="5" type="ORF">EYC80_003780</name>
</gene>
<dbReference type="GO" id="GO:0016491">
    <property type="term" value="F:oxidoreductase activity"/>
    <property type="evidence" value="ECO:0007669"/>
    <property type="project" value="UniProtKB-KW"/>
</dbReference>
<comment type="caution">
    <text evidence="5">The sequence shown here is derived from an EMBL/GenBank/DDBJ whole genome shotgun (WGS) entry which is preliminary data.</text>
</comment>
<dbReference type="Gene3D" id="3.40.50.720">
    <property type="entry name" value="NAD(P)-binding Rossmann-like Domain"/>
    <property type="match status" value="1"/>
</dbReference>
<dbReference type="AlphaFoldDB" id="A0A5N6KKS3"/>